<reference evidence="1 2" key="1">
    <citation type="submission" date="2019-07" db="EMBL/GenBank/DDBJ databases">
        <title>Novel species of Flavobacterium.</title>
        <authorList>
            <person name="Liu Q."/>
            <person name="Xin Y.-H."/>
        </authorList>
    </citation>
    <scope>NUCLEOTIDE SEQUENCE [LARGE SCALE GENOMIC DNA]</scope>
    <source>
        <strain evidence="1 2">LB3P56</strain>
    </source>
</reference>
<keyword evidence="1" id="KW-0255">Endonuclease</keyword>
<dbReference type="Pfam" id="PF09561">
    <property type="entry name" value="RE_HpaII"/>
    <property type="match status" value="1"/>
</dbReference>
<dbReference type="EMBL" id="VJZR01000025">
    <property type="protein sequence ID" value="TRX15944.1"/>
    <property type="molecule type" value="Genomic_DNA"/>
</dbReference>
<dbReference type="InterPro" id="IPR019062">
    <property type="entry name" value="Restrct_endonuc_II_HpaII"/>
</dbReference>
<name>A0A553C5Y4_9FLAO</name>
<proteinExistence type="predicted"/>
<gene>
    <name evidence="1" type="ORF">FNW17_15620</name>
</gene>
<accession>A0A553C5Y4</accession>
<protein>
    <submittedName>
        <fullName evidence="1">HpaII family restriction endonuclease</fullName>
    </submittedName>
</protein>
<sequence>MALYESFQKMKYLVDKTVWKKKDLRFSVRSLEKSATLVNASGATNFTYLIKNKVLTEIEILQIHNEKKFSNKINLINQSGAFLEFEKVENQILSSNLQTIDYNFGKILSEVILHFYTNDISSENTVAKFIEKVTHNNTNRL</sequence>
<dbReference type="AlphaFoldDB" id="A0A553C5Y4"/>
<organism evidence="1 2">
    <name type="scientific">Flavobacterium franklandianum</name>
    <dbReference type="NCBI Taxonomy" id="2594430"/>
    <lineage>
        <taxon>Bacteria</taxon>
        <taxon>Pseudomonadati</taxon>
        <taxon>Bacteroidota</taxon>
        <taxon>Flavobacteriia</taxon>
        <taxon>Flavobacteriales</taxon>
        <taxon>Flavobacteriaceae</taxon>
        <taxon>Flavobacterium</taxon>
    </lineage>
</organism>
<keyword evidence="1" id="KW-0540">Nuclease</keyword>
<comment type="caution">
    <text evidence="1">The sequence shown here is derived from an EMBL/GenBank/DDBJ whole genome shotgun (WGS) entry which is preliminary data.</text>
</comment>
<dbReference type="Proteomes" id="UP000318585">
    <property type="component" value="Unassembled WGS sequence"/>
</dbReference>
<keyword evidence="1" id="KW-0378">Hydrolase</keyword>
<evidence type="ECO:0000313" key="2">
    <source>
        <dbReference type="Proteomes" id="UP000318585"/>
    </source>
</evidence>
<dbReference type="GO" id="GO:0004519">
    <property type="term" value="F:endonuclease activity"/>
    <property type="evidence" value="ECO:0007669"/>
    <property type="project" value="UniProtKB-KW"/>
</dbReference>
<evidence type="ECO:0000313" key="1">
    <source>
        <dbReference type="EMBL" id="TRX15944.1"/>
    </source>
</evidence>
<keyword evidence="2" id="KW-1185">Reference proteome</keyword>